<name>A0A0A8ZR31_ARUDO</name>
<accession>A0A0A8ZR31</accession>
<evidence type="ECO:0000256" key="1">
    <source>
        <dbReference type="SAM" id="MobiDB-lite"/>
    </source>
</evidence>
<feature type="region of interest" description="Disordered" evidence="1">
    <location>
        <begin position="1"/>
        <end position="21"/>
    </location>
</feature>
<protein>
    <submittedName>
        <fullName evidence="2">Uncharacterized protein</fullName>
    </submittedName>
</protein>
<sequence>MPCNCISSSNNSGTMLSCNTNQPQHKARHKQINNQQQNKKHLDVLGALLLHQHLATSPGFKQQH</sequence>
<dbReference type="EMBL" id="GBRH01258685">
    <property type="protein sequence ID" value="JAD39210.1"/>
    <property type="molecule type" value="Transcribed_RNA"/>
</dbReference>
<reference evidence="2" key="1">
    <citation type="submission" date="2014-09" db="EMBL/GenBank/DDBJ databases">
        <authorList>
            <person name="Magalhaes I.L.F."/>
            <person name="Oliveira U."/>
            <person name="Santos F.R."/>
            <person name="Vidigal T.H.D.A."/>
            <person name="Brescovit A.D."/>
            <person name="Santos A.J."/>
        </authorList>
    </citation>
    <scope>NUCLEOTIDE SEQUENCE</scope>
    <source>
        <tissue evidence="2">Shoot tissue taken approximately 20 cm above the soil surface</tissue>
    </source>
</reference>
<proteinExistence type="predicted"/>
<organism evidence="2">
    <name type="scientific">Arundo donax</name>
    <name type="common">Giant reed</name>
    <name type="synonym">Donax arundinaceus</name>
    <dbReference type="NCBI Taxonomy" id="35708"/>
    <lineage>
        <taxon>Eukaryota</taxon>
        <taxon>Viridiplantae</taxon>
        <taxon>Streptophyta</taxon>
        <taxon>Embryophyta</taxon>
        <taxon>Tracheophyta</taxon>
        <taxon>Spermatophyta</taxon>
        <taxon>Magnoliopsida</taxon>
        <taxon>Liliopsida</taxon>
        <taxon>Poales</taxon>
        <taxon>Poaceae</taxon>
        <taxon>PACMAD clade</taxon>
        <taxon>Arundinoideae</taxon>
        <taxon>Arundineae</taxon>
        <taxon>Arundo</taxon>
    </lineage>
</organism>
<reference evidence="2" key="2">
    <citation type="journal article" date="2015" name="Data Brief">
        <title>Shoot transcriptome of the giant reed, Arundo donax.</title>
        <authorList>
            <person name="Barrero R.A."/>
            <person name="Guerrero F.D."/>
            <person name="Moolhuijzen P."/>
            <person name="Goolsby J.A."/>
            <person name="Tidwell J."/>
            <person name="Bellgard S.E."/>
            <person name="Bellgard M.I."/>
        </authorList>
    </citation>
    <scope>NUCLEOTIDE SEQUENCE</scope>
    <source>
        <tissue evidence="2">Shoot tissue taken approximately 20 cm above the soil surface</tissue>
    </source>
</reference>
<dbReference type="AlphaFoldDB" id="A0A0A8ZR31"/>
<evidence type="ECO:0000313" key="2">
    <source>
        <dbReference type="EMBL" id="JAD39210.1"/>
    </source>
</evidence>